<name>A0AAW5R1K2_9HYPH</name>
<evidence type="ECO:0000256" key="3">
    <source>
        <dbReference type="ARBA" id="ARBA00023163"/>
    </source>
</evidence>
<reference evidence="5 6" key="1">
    <citation type="submission" date="2022-04" db="EMBL/GenBank/DDBJ databases">
        <authorList>
            <person name="Ye Y.-Q."/>
            <person name="Du Z.-J."/>
        </authorList>
    </citation>
    <scope>NUCLEOTIDE SEQUENCE [LARGE SCALE GENOMIC DNA]</scope>
    <source>
        <strain evidence="5 6">A6E488</strain>
    </source>
</reference>
<evidence type="ECO:0000256" key="1">
    <source>
        <dbReference type="ARBA" id="ARBA00023015"/>
    </source>
</evidence>
<keyword evidence="1" id="KW-0805">Transcription regulation</keyword>
<dbReference type="EMBL" id="JALIDZ010000005">
    <property type="protein sequence ID" value="MCT8972538.1"/>
    <property type="molecule type" value="Genomic_DNA"/>
</dbReference>
<dbReference type="GO" id="GO:0005829">
    <property type="term" value="C:cytosol"/>
    <property type="evidence" value="ECO:0007669"/>
    <property type="project" value="TreeGrafter"/>
</dbReference>
<dbReference type="SUPFAM" id="SSF46689">
    <property type="entry name" value="Homeodomain-like"/>
    <property type="match status" value="1"/>
</dbReference>
<sequence>MSNDDFAHNPITLLHIASELRKRGISPVEIFRRAGLSPARLLDGDRWIPRALCFALGQEVAAVSGDPFFASRIGKSFQLAEFGVWGQTIESAETVADAFSVAIKGVGLLHRGSSLQVLVSRDEAQLKFAYRGRLGADPRQHLMGTLAVLRKIALLANVPEAVGVHFSIPYSIGADCLEETHGERLTFGCDTDAIVVDRELLGMRLDVPAEPNGRGADEPPETAEQVGALIRKLLPYERANLPTVAAKLNVSKRTLQRRLRNWGFAFEEILDDTRRTEALKLVRSREHSAIEIAFLLGYSDAAHFTRAFRRWTGMSPREYSRAVTRSLS</sequence>
<dbReference type="GO" id="GO:0000976">
    <property type="term" value="F:transcription cis-regulatory region binding"/>
    <property type="evidence" value="ECO:0007669"/>
    <property type="project" value="TreeGrafter"/>
</dbReference>
<comment type="caution">
    <text evidence="5">The sequence shown here is derived from an EMBL/GenBank/DDBJ whole genome shotgun (WGS) entry which is preliminary data.</text>
</comment>
<dbReference type="PRINTS" id="PR00032">
    <property type="entry name" value="HTHARAC"/>
</dbReference>
<dbReference type="Pfam" id="PF12625">
    <property type="entry name" value="Arabinose_bd"/>
    <property type="match status" value="1"/>
</dbReference>
<evidence type="ECO:0000313" key="6">
    <source>
        <dbReference type="Proteomes" id="UP001320898"/>
    </source>
</evidence>
<keyword evidence="6" id="KW-1185">Reference proteome</keyword>
<dbReference type="PANTHER" id="PTHR47894:SF1">
    <property type="entry name" value="HTH-TYPE TRANSCRIPTIONAL REGULATOR VQSM"/>
    <property type="match status" value="1"/>
</dbReference>
<dbReference type="PANTHER" id="PTHR47894">
    <property type="entry name" value="HTH-TYPE TRANSCRIPTIONAL REGULATOR GADX"/>
    <property type="match status" value="1"/>
</dbReference>
<dbReference type="AlphaFoldDB" id="A0AAW5R1K2"/>
<gene>
    <name evidence="5" type="ORF">MUB46_11775</name>
</gene>
<dbReference type="SMART" id="SM00342">
    <property type="entry name" value="HTH_ARAC"/>
    <property type="match status" value="1"/>
</dbReference>
<organism evidence="5 6">
    <name type="scientific">Microbaculum marinisediminis</name>
    <dbReference type="NCBI Taxonomy" id="2931392"/>
    <lineage>
        <taxon>Bacteria</taxon>
        <taxon>Pseudomonadati</taxon>
        <taxon>Pseudomonadota</taxon>
        <taxon>Alphaproteobacteria</taxon>
        <taxon>Hyphomicrobiales</taxon>
        <taxon>Tepidamorphaceae</taxon>
        <taxon>Microbaculum</taxon>
    </lineage>
</organism>
<keyword evidence="2" id="KW-0238">DNA-binding</keyword>
<dbReference type="Gene3D" id="1.10.10.60">
    <property type="entry name" value="Homeodomain-like"/>
    <property type="match status" value="1"/>
</dbReference>
<dbReference type="GO" id="GO:0003700">
    <property type="term" value="F:DNA-binding transcription factor activity"/>
    <property type="evidence" value="ECO:0007669"/>
    <property type="project" value="InterPro"/>
</dbReference>
<dbReference type="PROSITE" id="PS01124">
    <property type="entry name" value="HTH_ARAC_FAMILY_2"/>
    <property type="match status" value="1"/>
</dbReference>
<keyword evidence="3" id="KW-0804">Transcription</keyword>
<feature type="domain" description="HTH araC/xylS-type" evidence="4">
    <location>
        <begin position="224"/>
        <end position="322"/>
    </location>
</feature>
<protein>
    <submittedName>
        <fullName evidence="5">AraC family transcriptional regulator</fullName>
    </submittedName>
</protein>
<dbReference type="RefSeq" id="WP_261616121.1">
    <property type="nucleotide sequence ID" value="NZ_JALIDZ010000005.1"/>
</dbReference>
<dbReference type="InterPro" id="IPR009057">
    <property type="entry name" value="Homeodomain-like_sf"/>
</dbReference>
<accession>A0AAW5R1K2</accession>
<evidence type="ECO:0000259" key="4">
    <source>
        <dbReference type="PROSITE" id="PS01124"/>
    </source>
</evidence>
<dbReference type="Proteomes" id="UP001320898">
    <property type="component" value="Unassembled WGS sequence"/>
</dbReference>
<dbReference type="InterPro" id="IPR020449">
    <property type="entry name" value="Tscrpt_reg_AraC-type_HTH"/>
</dbReference>
<evidence type="ECO:0000313" key="5">
    <source>
        <dbReference type="EMBL" id="MCT8972538.1"/>
    </source>
</evidence>
<dbReference type="InterPro" id="IPR032687">
    <property type="entry name" value="AraC-type_N"/>
</dbReference>
<dbReference type="InterPro" id="IPR018060">
    <property type="entry name" value="HTH_AraC"/>
</dbReference>
<evidence type="ECO:0000256" key="2">
    <source>
        <dbReference type="ARBA" id="ARBA00023125"/>
    </source>
</evidence>
<dbReference type="Pfam" id="PF12833">
    <property type="entry name" value="HTH_18"/>
    <property type="match status" value="1"/>
</dbReference>
<proteinExistence type="predicted"/>